<evidence type="ECO:0000259" key="1">
    <source>
        <dbReference type="Pfam" id="PF01433"/>
    </source>
</evidence>
<comment type="caution">
    <text evidence="2">The sequence shown here is derived from an EMBL/GenBank/DDBJ whole genome shotgun (WGS) entry which is preliminary data.</text>
</comment>
<protein>
    <recommendedName>
        <fullName evidence="1">Peptidase M1 membrane alanine aminopeptidase domain-containing protein</fullName>
    </recommendedName>
</protein>
<dbReference type="EMBL" id="VSSQ01004086">
    <property type="protein sequence ID" value="MPM23670.1"/>
    <property type="molecule type" value="Genomic_DNA"/>
</dbReference>
<accession>A0A644Y5F4</accession>
<dbReference type="SUPFAM" id="SSF55486">
    <property type="entry name" value="Metalloproteases ('zincins'), catalytic domain"/>
    <property type="match status" value="1"/>
</dbReference>
<name>A0A644Y5F4_9ZZZZ</name>
<dbReference type="PANTHER" id="PTHR45726">
    <property type="entry name" value="LEUKOTRIENE A-4 HYDROLASE"/>
    <property type="match status" value="1"/>
</dbReference>
<sequence>MNLSGWIVGIVPYIEGKGWLYHAPGAVGEYLVNELADYDVNLSIVNGPEDVKIAASAPLKDTSEGYHFVANNVRSFALSASSDYEILESSVGSTRVRAFVFPEHLEAGFASLKAASKALELYSTLFGPYDRPGLTLVEATFADGMENDGLFFLGQEYFAAYTSGSKNYLTALSAHETAHQWWYAMTSSDQALEPWLDEAMSTFSERLFYESVHPDEVDWWLQTRVNGYQPQGDVNSTIYDFSAFRPYVNAVYLRGAMFLGELRDRMGEEAFNSFLHDYFSTLNDKSTEDQLGLSSAATFWQVLSTHYEGDVSDLRSKYFK</sequence>
<dbReference type="InterPro" id="IPR027268">
    <property type="entry name" value="Peptidase_M4/M1_CTD_sf"/>
</dbReference>
<dbReference type="PANTHER" id="PTHR45726:SF3">
    <property type="entry name" value="LEUKOTRIENE A-4 HYDROLASE"/>
    <property type="match status" value="1"/>
</dbReference>
<evidence type="ECO:0000313" key="2">
    <source>
        <dbReference type="EMBL" id="MPM23670.1"/>
    </source>
</evidence>
<dbReference type="GO" id="GO:0008237">
    <property type="term" value="F:metallopeptidase activity"/>
    <property type="evidence" value="ECO:0007669"/>
    <property type="project" value="InterPro"/>
</dbReference>
<proteinExistence type="predicted"/>
<dbReference type="Pfam" id="PF01433">
    <property type="entry name" value="Peptidase_M1"/>
    <property type="match status" value="1"/>
</dbReference>
<dbReference type="GO" id="GO:0008270">
    <property type="term" value="F:zinc ion binding"/>
    <property type="evidence" value="ECO:0007669"/>
    <property type="project" value="InterPro"/>
</dbReference>
<organism evidence="2">
    <name type="scientific">bioreactor metagenome</name>
    <dbReference type="NCBI Taxonomy" id="1076179"/>
    <lineage>
        <taxon>unclassified sequences</taxon>
        <taxon>metagenomes</taxon>
        <taxon>ecological metagenomes</taxon>
    </lineage>
</organism>
<dbReference type="AlphaFoldDB" id="A0A644Y5F4"/>
<gene>
    <name evidence="2" type="ORF">SDC9_70144</name>
</gene>
<reference evidence="2" key="1">
    <citation type="submission" date="2019-08" db="EMBL/GenBank/DDBJ databases">
        <authorList>
            <person name="Kucharzyk K."/>
            <person name="Murdoch R.W."/>
            <person name="Higgins S."/>
            <person name="Loffler F."/>
        </authorList>
    </citation>
    <scope>NUCLEOTIDE SEQUENCE</scope>
</reference>
<feature type="domain" description="Peptidase M1 membrane alanine aminopeptidase" evidence="1">
    <location>
        <begin position="112"/>
        <end position="314"/>
    </location>
</feature>
<dbReference type="Gene3D" id="1.10.390.10">
    <property type="entry name" value="Neutral Protease Domain 2"/>
    <property type="match status" value="1"/>
</dbReference>
<dbReference type="InterPro" id="IPR034015">
    <property type="entry name" value="M1_LTA4H"/>
</dbReference>
<dbReference type="InterPro" id="IPR014782">
    <property type="entry name" value="Peptidase_M1_dom"/>
</dbReference>